<gene>
    <name evidence="1" type="ORF">GND98_016025</name>
</gene>
<sequence>MKKLYKLEQLEELKSKYTKEVLQSIEETITVLNENYGGESRNVDEDLGGYVILIDNEEEVNSIKSDILKTILPEYTDEIKGDDGTKYYSSLFLLSSDYAVTIYYNKELHELLLGKAL</sequence>
<accession>A0A6L9ERZ3</accession>
<proteinExistence type="predicted"/>
<dbReference type="RefSeq" id="WP_124230483.1">
    <property type="nucleotide sequence ID" value="NZ_RQKF01000032.1"/>
</dbReference>
<name>A0A6L9ERZ3_CLOBU</name>
<evidence type="ECO:0000313" key="1">
    <source>
        <dbReference type="EMBL" id="NAS19322.1"/>
    </source>
</evidence>
<comment type="caution">
    <text evidence="1">The sequence shown here is derived from an EMBL/GenBank/DDBJ whole genome shotgun (WGS) entry which is preliminary data.</text>
</comment>
<evidence type="ECO:0000313" key="2">
    <source>
        <dbReference type="Proteomes" id="UP000474042"/>
    </source>
</evidence>
<dbReference type="Proteomes" id="UP000474042">
    <property type="component" value="Unassembled WGS sequence"/>
</dbReference>
<organism evidence="1 2">
    <name type="scientific">Clostridium butyricum</name>
    <dbReference type="NCBI Taxonomy" id="1492"/>
    <lineage>
        <taxon>Bacteria</taxon>
        <taxon>Bacillati</taxon>
        <taxon>Bacillota</taxon>
        <taxon>Clostridia</taxon>
        <taxon>Eubacteriales</taxon>
        <taxon>Clostridiaceae</taxon>
        <taxon>Clostridium</taxon>
    </lineage>
</organism>
<dbReference type="EMBL" id="WOFV02000066">
    <property type="protein sequence ID" value="NAS19322.1"/>
    <property type="molecule type" value="Genomic_DNA"/>
</dbReference>
<protein>
    <submittedName>
        <fullName evidence="1">Uncharacterized protein</fullName>
    </submittedName>
</protein>
<dbReference type="AlphaFoldDB" id="A0A6L9ERZ3"/>
<reference evidence="1 2" key="1">
    <citation type="submission" date="2020-01" db="EMBL/GenBank/DDBJ databases">
        <title>Genome sequence of a 1,3-propanediol producer, Clostridium butyricum S3.</title>
        <authorList>
            <person name="Zhou J."/>
        </authorList>
    </citation>
    <scope>NUCLEOTIDE SEQUENCE [LARGE SCALE GENOMIC DNA]</scope>
    <source>
        <strain evidence="1 2">S3</strain>
    </source>
</reference>